<feature type="compositionally biased region" description="Polar residues" evidence="1">
    <location>
        <begin position="114"/>
        <end position="125"/>
    </location>
</feature>
<gene>
    <name evidence="2" type="ORF">K490DRAFT_70251</name>
</gene>
<dbReference type="Proteomes" id="UP000799776">
    <property type="component" value="Unassembled WGS sequence"/>
</dbReference>
<dbReference type="Pfam" id="PF12824">
    <property type="entry name" value="MRP-L20"/>
    <property type="match status" value="1"/>
</dbReference>
<comment type="caution">
    <text evidence="2">The sequence shown here is derived from an EMBL/GenBank/DDBJ whole genome shotgun (WGS) entry which is preliminary data.</text>
</comment>
<dbReference type="PANTHER" id="PTHR28266:SF1">
    <property type="entry name" value="LARGE RIBOSOMAL SUBUNIT PROTEIN ML58"/>
    <property type="match status" value="1"/>
</dbReference>
<reference evidence="2" key="1">
    <citation type="journal article" date="2020" name="Stud. Mycol.">
        <title>101 Dothideomycetes genomes: a test case for predicting lifestyles and emergence of pathogens.</title>
        <authorList>
            <person name="Haridas S."/>
            <person name="Albert R."/>
            <person name="Binder M."/>
            <person name="Bloem J."/>
            <person name="Labutti K."/>
            <person name="Salamov A."/>
            <person name="Andreopoulos B."/>
            <person name="Baker S."/>
            <person name="Barry K."/>
            <person name="Bills G."/>
            <person name="Bluhm B."/>
            <person name="Cannon C."/>
            <person name="Castanera R."/>
            <person name="Culley D."/>
            <person name="Daum C."/>
            <person name="Ezra D."/>
            <person name="Gonzalez J."/>
            <person name="Henrissat B."/>
            <person name="Kuo A."/>
            <person name="Liang C."/>
            <person name="Lipzen A."/>
            <person name="Lutzoni F."/>
            <person name="Magnuson J."/>
            <person name="Mondo S."/>
            <person name="Nolan M."/>
            <person name="Ohm R."/>
            <person name="Pangilinan J."/>
            <person name="Park H.-J."/>
            <person name="Ramirez L."/>
            <person name="Alfaro M."/>
            <person name="Sun H."/>
            <person name="Tritt A."/>
            <person name="Yoshinaga Y."/>
            <person name="Zwiers L.-H."/>
            <person name="Turgeon B."/>
            <person name="Goodwin S."/>
            <person name="Spatafora J."/>
            <person name="Crous P."/>
            <person name="Grigoriev I."/>
        </authorList>
    </citation>
    <scope>NUCLEOTIDE SEQUENCE</scope>
    <source>
        <strain evidence="2">CBS 121410</strain>
    </source>
</reference>
<dbReference type="OrthoDB" id="6021263at2759"/>
<evidence type="ECO:0008006" key="4">
    <source>
        <dbReference type="Google" id="ProtNLM"/>
    </source>
</evidence>
<protein>
    <recommendedName>
        <fullName evidence="4">60S ribosomal protein L20</fullName>
    </recommendedName>
</protein>
<name>A0A9P4M310_9PEZI</name>
<evidence type="ECO:0000313" key="3">
    <source>
        <dbReference type="Proteomes" id="UP000799776"/>
    </source>
</evidence>
<dbReference type="EMBL" id="ML978711">
    <property type="protein sequence ID" value="KAF2091404.1"/>
    <property type="molecule type" value="Genomic_DNA"/>
</dbReference>
<evidence type="ECO:0000313" key="2">
    <source>
        <dbReference type="EMBL" id="KAF2091404.1"/>
    </source>
</evidence>
<feature type="region of interest" description="Disordered" evidence="1">
    <location>
        <begin position="209"/>
        <end position="233"/>
    </location>
</feature>
<accession>A0A9P4M310</accession>
<sequence>MSNPLVLRPCARPLASTILTGTSAKPPSLTTTRLESTARRHVQRLRVPPSPSFANTSIHHDHIVFNPPSAAPNVYHTPMKFLPQGDRRRDLYAATQRLASSQPAGTSPIAATGTPLSTTSPTHAQPQLHHKPTPADRLPPPVRQPYEKKYHLTEEDVNEIRRLRAEDPAVWTRIRLAEKFECSEFFIGLVAPNEQRSLERRQRLEQIRQRWGRQKREAREDRSRRREMWGRDL</sequence>
<feature type="region of interest" description="Disordered" evidence="1">
    <location>
        <begin position="98"/>
        <end position="142"/>
    </location>
</feature>
<dbReference type="InterPro" id="IPR024388">
    <property type="entry name" value="Ribosomal_mL58"/>
</dbReference>
<evidence type="ECO:0000256" key="1">
    <source>
        <dbReference type="SAM" id="MobiDB-lite"/>
    </source>
</evidence>
<organism evidence="2 3">
    <name type="scientific">Saccharata proteae CBS 121410</name>
    <dbReference type="NCBI Taxonomy" id="1314787"/>
    <lineage>
        <taxon>Eukaryota</taxon>
        <taxon>Fungi</taxon>
        <taxon>Dikarya</taxon>
        <taxon>Ascomycota</taxon>
        <taxon>Pezizomycotina</taxon>
        <taxon>Dothideomycetes</taxon>
        <taxon>Dothideomycetes incertae sedis</taxon>
        <taxon>Botryosphaeriales</taxon>
        <taxon>Saccharataceae</taxon>
        <taxon>Saccharata</taxon>
    </lineage>
</organism>
<dbReference type="AlphaFoldDB" id="A0A9P4M310"/>
<dbReference type="GO" id="GO:0003735">
    <property type="term" value="F:structural constituent of ribosome"/>
    <property type="evidence" value="ECO:0007669"/>
    <property type="project" value="TreeGrafter"/>
</dbReference>
<dbReference type="GO" id="GO:0005762">
    <property type="term" value="C:mitochondrial large ribosomal subunit"/>
    <property type="evidence" value="ECO:0007669"/>
    <property type="project" value="TreeGrafter"/>
</dbReference>
<keyword evidence="3" id="KW-1185">Reference proteome</keyword>
<proteinExistence type="predicted"/>
<dbReference type="PANTHER" id="PTHR28266">
    <property type="entry name" value="54S RIBOSOMAL PROTEIN L20, MITOCHONDRIAL"/>
    <property type="match status" value="1"/>
</dbReference>